<protein>
    <submittedName>
        <fullName evidence="2">ATP-dependent nuclease subunit B</fullName>
    </submittedName>
</protein>
<gene>
    <name evidence="2" type="ORF">FPD38_01730</name>
</gene>
<sequence>MHRSLLSLIILISIFSYSFAKNEQELLKALIYEEYSEYKNAYEIYAKLFKDSNESIYLQKALFLALGNNFKEKEQLLKDSKDFLHLPAIARLHALYAFEKGNYQEAENLIFSLIKKNKQDYRNYELLGDIYTRKGLFTKALKEYNKAYELFAHENLLLKIVELNVRTKNINQAKKDLETFRKNYGCSLKTCTLLLKIYQEQNNTQASTELLQNLYKINNDIKYIYAIIELLSKEKKYTQALNIAKEYNIDTDTKVFLYTQLKDYKKAYEEVLKKYQLSKNKKYLSMAAILEFENYADAKSKKITDKKRLESILKKFEESVDIRSEALYQNFYGYTLIEYGIDIKKGIELVEWALEQEPENLYYLDSLAWGYYKLNDCKKAYEILQKTLHDKEFSNSPESKEHLEAIKKCLKK</sequence>
<organism evidence="2 3">
    <name type="scientific">Campylobacter volucris</name>
    <dbReference type="NCBI Taxonomy" id="1031542"/>
    <lineage>
        <taxon>Bacteria</taxon>
        <taxon>Pseudomonadati</taxon>
        <taxon>Campylobacterota</taxon>
        <taxon>Epsilonproteobacteria</taxon>
        <taxon>Campylobacterales</taxon>
        <taxon>Campylobacteraceae</taxon>
        <taxon>Campylobacter</taxon>
    </lineage>
</organism>
<dbReference type="Gene3D" id="1.25.40.10">
    <property type="entry name" value="Tetratricopeptide repeat domain"/>
    <property type="match status" value="2"/>
</dbReference>
<name>A0A5C7DT93_9BACT</name>
<evidence type="ECO:0000313" key="3">
    <source>
        <dbReference type="Proteomes" id="UP000321629"/>
    </source>
</evidence>
<dbReference type="AlphaFoldDB" id="A0A5C7DT93"/>
<reference evidence="2 3" key="1">
    <citation type="submission" date="2019-07" db="EMBL/GenBank/DDBJ databases">
        <title>Rapid identification of Enteric Bacteria from Whole Genome Sequences (WGS) using Average Nucleotide Identity (ANI).</title>
        <authorList>
            <person name="Lane C."/>
        </authorList>
    </citation>
    <scope>NUCLEOTIDE SEQUENCE [LARGE SCALE GENOMIC DNA]</scope>
    <source>
        <strain evidence="2 3">2016D-0084</strain>
    </source>
</reference>
<dbReference type="InterPro" id="IPR011990">
    <property type="entry name" value="TPR-like_helical_dom_sf"/>
</dbReference>
<evidence type="ECO:0000313" key="2">
    <source>
        <dbReference type="EMBL" id="TXE89444.1"/>
    </source>
</evidence>
<evidence type="ECO:0000256" key="1">
    <source>
        <dbReference type="PROSITE-ProRule" id="PRU00339"/>
    </source>
</evidence>
<dbReference type="SUPFAM" id="SSF48452">
    <property type="entry name" value="TPR-like"/>
    <property type="match status" value="2"/>
</dbReference>
<comment type="caution">
    <text evidence="2">The sequence shown here is derived from an EMBL/GenBank/DDBJ whole genome shotgun (WGS) entry which is preliminary data.</text>
</comment>
<dbReference type="RefSeq" id="WP_187153074.1">
    <property type="nucleotide sequence ID" value="NZ_VOWJ01000013.1"/>
</dbReference>
<keyword evidence="1" id="KW-0802">TPR repeat</keyword>
<dbReference type="Proteomes" id="UP000321629">
    <property type="component" value="Unassembled WGS sequence"/>
</dbReference>
<feature type="repeat" description="TPR" evidence="1">
    <location>
        <begin position="121"/>
        <end position="154"/>
    </location>
</feature>
<accession>A0A5C7DT93</accession>
<dbReference type="PROSITE" id="PS50005">
    <property type="entry name" value="TPR"/>
    <property type="match status" value="1"/>
</dbReference>
<dbReference type="EMBL" id="VOWJ01000013">
    <property type="protein sequence ID" value="TXE89444.1"/>
    <property type="molecule type" value="Genomic_DNA"/>
</dbReference>
<proteinExistence type="predicted"/>
<dbReference type="InterPro" id="IPR019734">
    <property type="entry name" value="TPR_rpt"/>
</dbReference>